<comment type="subcellular location">
    <subcellularLocation>
        <location evidence="1">Endoplasmic reticulum membrane</location>
        <topology evidence="1">Multi-pass membrane protein</topology>
    </subcellularLocation>
</comment>
<organism evidence="10 11">
    <name type="scientific">Neolecta irregularis (strain DAH-3)</name>
    <dbReference type="NCBI Taxonomy" id="1198029"/>
    <lineage>
        <taxon>Eukaryota</taxon>
        <taxon>Fungi</taxon>
        <taxon>Dikarya</taxon>
        <taxon>Ascomycota</taxon>
        <taxon>Taphrinomycotina</taxon>
        <taxon>Neolectales</taxon>
        <taxon>Neolectaceae</taxon>
        <taxon>Neolecta</taxon>
    </lineage>
</organism>
<evidence type="ECO:0000256" key="3">
    <source>
        <dbReference type="ARBA" id="ARBA00022692"/>
    </source>
</evidence>
<dbReference type="PANTHER" id="PTHR31204">
    <property type="entry name" value="SIGMA INTRACELLULAR RECEPTOR 2"/>
    <property type="match status" value="1"/>
</dbReference>
<evidence type="ECO:0000256" key="8">
    <source>
        <dbReference type="SAM" id="Phobius"/>
    </source>
</evidence>
<dbReference type="PIRSF" id="PIRSF031032">
    <property type="entry name" value="TMP_97_prd"/>
    <property type="match status" value="1"/>
</dbReference>
<keyword evidence="11" id="KW-1185">Reference proteome</keyword>
<dbReference type="InterPro" id="IPR051987">
    <property type="entry name" value="Sigma-2_receptor-like"/>
</dbReference>
<evidence type="ECO:0000256" key="7">
    <source>
        <dbReference type="PROSITE-ProRule" id="PRU01087"/>
    </source>
</evidence>
<evidence type="ECO:0000313" key="11">
    <source>
        <dbReference type="Proteomes" id="UP000186594"/>
    </source>
</evidence>
<feature type="transmembrane region" description="Helical" evidence="8">
    <location>
        <begin position="62"/>
        <end position="85"/>
    </location>
</feature>
<feature type="transmembrane region" description="Helical" evidence="8">
    <location>
        <begin position="127"/>
        <end position="147"/>
    </location>
</feature>
<accession>A0A1U7LM96</accession>
<protein>
    <submittedName>
        <fullName evidence="10">Putative membrane protein</fullName>
    </submittedName>
</protein>
<gene>
    <name evidence="10" type="ORF">NEOLI_005400</name>
</gene>
<evidence type="ECO:0000256" key="5">
    <source>
        <dbReference type="ARBA" id="ARBA00022989"/>
    </source>
</evidence>
<name>A0A1U7LM96_NEOID</name>
<proteinExistence type="inferred from homology"/>
<feature type="transmembrane region" description="Helical" evidence="8">
    <location>
        <begin position="9"/>
        <end position="30"/>
    </location>
</feature>
<feature type="transmembrane region" description="Helical" evidence="8">
    <location>
        <begin position="97"/>
        <end position="121"/>
    </location>
</feature>
<keyword evidence="4" id="KW-0256">Endoplasmic reticulum</keyword>
<comment type="similarity">
    <text evidence="2">Belongs to the TMEM97/sigma-2 receptor family.</text>
</comment>
<dbReference type="STRING" id="1198029.A0A1U7LM96"/>
<dbReference type="PANTHER" id="PTHR31204:SF1">
    <property type="entry name" value="SIGMA INTRACELLULAR RECEPTOR 2"/>
    <property type="match status" value="1"/>
</dbReference>
<evidence type="ECO:0000313" key="10">
    <source>
        <dbReference type="EMBL" id="OLL23790.1"/>
    </source>
</evidence>
<dbReference type="Pfam" id="PF05241">
    <property type="entry name" value="EBP"/>
    <property type="match status" value="1"/>
</dbReference>
<dbReference type="OMA" id="IAMELFY"/>
<evidence type="ECO:0000259" key="9">
    <source>
        <dbReference type="PROSITE" id="PS51751"/>
    </source>
</evidence>
<evidence type="ECO:0000256" key="1">
    <source>
        <dbReference type="ARBA" id="ARBA00004477"/>
    </source>
</evidence>
<dbReference type="Proteomes" id="UP000186594">
    <property type="component" value="Unassembled WGS sequence"/>
</dbReference>
<dbReference type="GO" id="GO:0005789">
    <property type="term" value="C:endoplasmic reticulum membrane"/>
    <property type="evidence" value="ECO:0007669"/>
    <property type="project" value="UniProtKB-SubCell"/>
</dbReference>
<dbReference type="OrthoDB" id="433124at2759"/>
<dbReference type="InterPro" id="IPR033118">
    <property type="entry name" value="EXPERA"/>
</dbReference>
<sequence>MSTQILDKLYLWFFILHIPATIFVDLGQFLPRSVLPGWVFIPLDFYVSTFDDPLFTRDRGGWLLSFFFLEIVIQLPVFVYGIQSLKKAGIGLSRQSMLVLLVYAVQSTTTTFGCVAELLAFEASATVIVGFYMPFLFATLVMAVDMFQRLNGK</sequence>
<keyword evidence="6 7" id="KW-0472">Membrane</keyword>
<dbReference type="PROSITE" id="PS51751">
    <property type="entry name" value="EXPERA"/>
    <property type="match status" value="1"/>
</dbReference>
<dbReference type="AlphaFoldDB" id="A0A1U7LM96"/>
<keyword evidence="5 7" id="KW-1133">Transmembrane helix</keyword>
<reference evidence="10 11" key="1">
    <citation type="submission" date="2016-04" db="EMBL/GenBank/DDBJ databases">
        <title>Evolutionary innovation and constraint leading to complex multicellularity in the Ascomycota.</title>
        <authorList>
            <person name="Cisse O."/>
            <person name="Nguyen A."/>
            <person name="Hewitt D.A."/>
            <person name="Jedd G."/>
            <person name="Stajich J.E."/>
        </authorList>
    </citation>
    <scope>NUCLEOTIDE SEQUENCE [LARGE SCALE GENOMIC DNA]</scope>
    <source>
        <strain evidence="10 11">DAH-3</strain>
    </source>
</reference>
<evidence type="ECO:0000256" key="4">
    <source>
        <dbReference type="ARBA" id="ARBA00022824"/>
    </source>
</evidence>
<keyword evidence="3 7" id="KW-0812">Transmembrane</keyword>
<comment type="caution">
    <text evidence="10">The sequence shown here is derived from an EMBL/GenBank/DDBJ whole genome shotgun (WGS) entry which is preliminary data.</text>
</comment>
<dbReference type="InterPro" id="IPR016964">
    <property type="entry name" value="Sigma2_recept"/>
</dbReference>
<feature type="domain" description="EXPERA" evidence="9">
    <location>
        <begin position="6"/>
        <end position="143"/>
    </location>
</feature>
<evidence type="ECO:0000256" key="6">
    <source>
        <dbReference type="ARBA" id="ARBA00023136"/>
    </source>
</evidence>
<evidence type="ECO:0000256" key="2">
    <source>
        <dbReference type="ARBA" id="ARBA00009096"/>
    </source>
</evidence>
<dbReference type="EMBL" id="LXFE01001245">
    <property type="protein sequence ID" value="OLL23790.1"/>
    <property type="molecule type" value="Genomic_DNA"/>
</dbReference>